<evidence type="ECO:0000313" key="1">
    <source>
        <dbReference type="EMBL" id="SDW70939.1"/>
    </source>
</evidence>
<evidence type="ECO:0008006" key="3">
    <source>
        <dbReference type="Google" id="ProtNLM"/>
    </source>
</evidence>
<sequence length="194" mass="21743">MNNDSFSGKPRTLWLTESGDDRQMQILELFTYTDPDGKVWDAPEGVIINGASIPRPLWTLVGSPYTGDYRRASIVHDVACDRAKSDRKLRRAADRMFYHACRAGGCSVAQSIIFYLGVRIGAIWPLVPQWRPALRLADSGARLSKSAAEERMEADFRLAGEMILSQGEVDDADEIERRTDDALSKLTSMEVQKF</sequence>
<accession>A0A1H2VST0</accession>
<dbReference type="InterPro" id="IPR010767">
    <property type="entry name" value="Phage_CGC-2007_Cje0229"/>
</dbReference>
<dbReference type="Proteomes" id="UP000183454">
    <property type="component" value="Unassembled WGS sequence"/>
</dbReference>
<dbReference type="EMBL" id="FNNH01000023">
    <property type="protein sequence ID" value="SDW70939.1"/>
    <property type="molecule type" value="Genomic_DNA"/>
</dbReference>
<dbReference type="RefSeq" id="WP_074667220.1">
    <property type="nucleotide sequence ID" value="NZ_FNNH01000023.1"/>
</dbReference>
<reference evidence="1 2" key="1">
    <citation type="submission" date="2016-10" db="EMBL/GenBank/DDBJ databases">
        <authorList>
            <person name="de Groot N.N."/>
        </authorList>
    </citation>
    <scope>NUCLEOTIDE SEQUENCE [LARGE SCALE GENOMIC DNA]</scope>
    <source>
        <strain evidence="1 2">Nm110</strain>
    </source>
</reference>
<evidence type="ECO:0000313" key="2">
    <source>
        <dbReference type="Proteomes" id="UP000183454"/>
    </source>
</evidence>
<organism evidence="1 2">
    <name type="scientific">Nitrosomonas communis</name>
    <dbReference type="NCBI Taxonomy" id="44574"/>
    <lineage>
        <taxon>Bacteria</taxon>
        <taxon>Pseudomonadati</taxon>
        <taxon>Pseudomonadota</taxon>
        <taxon>Betaproteobacteria</taxon>
        <taxon>Nitrosomonadales</taxon>
        <taxon>Nitrosomonadaceae</taxon>
        <taxon>Nitrosomonas</taxon>
    </lineage>
</organism>
<protein>
    <recommendedName>
        <fullName evidence="3">DUF1353 domain-containing protein</fullName>
    </recommendedName>
</protein>
<name>A0A1H2VST0_9PROT</name>
<proteinExistence type="predicted"/>
<gene>
    <name evidence="1" type="ORF">SAMN05421882_102354</name>
</gene>
<dbReference type="Pfam" id="PF07087">
    <property type="entry name" value="DUF1353"/>
    <property type="match status" value="1"/>
</dbReference>
<dbReference type="AlphaFoldDB" id="A0A1H2VST0"/>